<evidence type="ECO:0000313" key="1">
    <source>
        <dbReference type="EMBL" id="KAK9275713.1"/>
    </source>
</evidence>
<reference evidence="1 2" key="1">
    <citation type="journal article" date="2024" name="Plant J.">
        <title>Genome sequences and population genomics reveal climatic adaptation and genomic divergence between two closely related sweetgum species.</title>
        <authorList>
            <person name="Xu W.Q."/>
            <person name="Ren C.Q."/>
            <person name="Zhang X.Y."/>
            <person name="Comes H.P."/>
            <person name="Liu X.H."/>
            <person name="Li Y.G."/>
            <person name="Kettle C.J."/>
            <person name="Jalonen R."/>
            <person name="Gaisberger H."/>
            <person name="Ma Y.Z."/>
            <person name="Qiu Y.X."/>
        </authorList>
    </citation>
    <scope>NUCLEOTIDE SEQUENCE [LARGE SCALE GENOMIC DNA]</scope>
    <source>
        <strain evidence="1">Hangzhou</strain>
    </source>
</reference>
<gene>
    <name evidence="1" type="ORF">L1049_022981</name>
</gene>
<evidence type="ECO:0000313" key="2">
    <source>
        <dbReference type="Proteomes" id="UP001415857"/>
    </source>
</evidence>
<organism evidence="1 2">
    <name type="scientific">Liquidambar formosana</name>
    <name type="common">Formosan gum</name>
    <dbReference type="NCBI Taxonomy" id="63359"/>
    <lineage>
        <taxon>Eukaryota</taxon>
        <taxon>Viridiplantae</taxon>
        <taxon>Streptophyta</taxon>
        <taxon>Embryophyta</taxon>
        <taxon>Tracheophyta</taxon>
        <taxon>Spermatophyta</taxon>
        <taxon>Magnoliopsida</taxon>
        <taxon>eudicotyledons</taxon>
        <taxon>Gunneridae</taxon>
        <taxon>Pentapetalae</taxon>
        <taxon>Saxifragales</taxon>
        <taxon>Altingiaceae</taxon>
        <taxon>Liquidambar</taxon>
    </lineage>
</organism>
<accession>A0AAP0RFD3</accession>
<keyword evidence="2" id="KW-1185">Reference proteome</keyword>
<dbReference type="AlphaFoldDB" id="A0AAP0RFD3"/>
<dbReference type="Proteomes" id="UP001415857">
    <property type="component" value="Unassembled WGS sequence"/>
</dbReference>
<protein>
    <submittedName>
        <fullName evidence="1">Uncharacterized protein</fullName>
    </submittedName>
</protein>
<comment type="caution">
    <text evidence="1">The sequence shown here is derived from an EMBL/GenBank/DDBJ whole genome shotgun (WGS) entry which is preliminary data.</text>
</comment>
<name>A0AAP0RFD3_LIQFO</name>
<dbReference type="EMBL" id="JBBPBK010000011">
    <property type="protein sequence ID" value="KAK9275713.1"/>
    <property type="molecule type" value="Genomic_DNA"/>
</dbReference>
<proteinExistence type="predicted"/>
<sequence length="103" mass="11807">MLLNMERFICFGFWQDTDYILAMNIAFAEGNFFPQHLLLAVGGQYSASFCSILITQLFNFPQGYNGRRDVKHGIKGRNECDVRGVRFKQLQLPTSHKQASKTL</sequence>